<evidence type="ECO:0000256" key="2">
    <source>
        <dbReference type="ARBA" id="ARBA00023012"/>
    </source>
</evidence>
<evidence type="ECO:0000259" key="7">
    <source>
        <dbReference type="PROSITE" id="PS51755"/>
    </source>
</evidence>
<feature type="domain" description="OmpR/PhoB-type" evidence="7">
    <location>
        <begin position="1"/>
        <end position="97"/>
    </location>
</feature>
<name>A0ABQ3SQ21_9ACTN</name>
<keyword evidence="9" id="KW-1185">Reference proteome</keyword>
<dbReference type="SMART" id="SM00862">
    <property type="entry name" value="Trans_reg_C"/>
    <property type="match status" value="1"/>
</dbReference>
<dbReference type="Pfam" id="PF13191">
    <property type="entry name" value="AAA_16"/>
    <property type="match status" value="1"/>
</dbReference>
<dbReference type="SUPFAM" id="SSF48452">
    <property type="entry name" value="TPR-like"/>
    <property type="match status" value="1"/>
</dbReference>
<keyword evidence="2" id="KW-0902">Two-component regulatory system</keyword>
<dbReference type="PANTHER" id="PTHR35807">
    <property type="entry name" value="TRANSCRIPTIONAL REGULATOR REDD-RELATED"/>
    <property type="match status" value="1"/>
</dbReference>
<dbReference type="SUPFAM" id="SSF52540">
    <property type="entry name" value="P-loop containing nucleoside triphosphate hydrolases"/>
    <property type="match status" value="1"/>
</dbReference>
<protein>
    <recommendedName>
        <fullName evidence="7">OmpR/PhoB-type domain-containing protein</fullName>
    </recommendedName>
</protein>
<dbReference type="Pfam" id="PF03704">
    <property type="entry name" value="BTAD"/>
    <property type="match status" value="1"/>
</dbReference>
<comment type="caution">
    <text evidence="8">The sequence shown here is derived from an EMBL/GenBank/DDBJ whole genome shotgun (WGS) entry which is preliminary data.</text>
</comment>
<dbReference type="Gene3D" id="1.10.10.10">
    <property type="entry name" value="Winged helix-like DNA-binding domain superfamily/Winged helix DNA-binding domain"/>
    <property type="match status" value="1"/>
</dbReference>
<evidence type="ECO:0000256" key="5">
    <source>
        <dbReference type="ARBA" id="ARBA00023163"/>
    </source>
</evidence>
<dbReference type="CDD" id="cd15831">
    <property type="entry name" value="BTAD"/>
    <property type="match status" value="1"/>
</dbReference>
<dbReference type="InterPro" id="IPR016032">
    <property type="entry name" value="Sig_transdc_resp-reg_C-effctor"/>
</dbReference>
<keyword evidence="4 6" id="KW-0238">DNA-binding</keyword>
<dbReference type="InterPro" id="IPR001867">
    <property type="entry name" value="OmpR/PhoB-type_DNA-bd"/>
</dbReference>
<gene>
    <name evidence="8" type="ORF">Snoj_39700</name>
</gene>
<dbReference type="InterPro" id="IPR027417">
    <property type="entry name" value="P-loop_NTPase"/>
</dbReference>
<dbReference type="Gene3D" id="1.25.40.10">
    <property type="entry name" value="Tetratricopeptide repeat domain"/>
    <property type="match status" value="2"/>
</dbReference>
<comment type="similarity">
    <text evidence="1">Belongs to the AfsR/DnrI/RedD regulatory family.</text>
</comment>
<dbReference type="InterPro" id="IPR051677">
    <property type="entry name" value="AfsR-DnrI-RedD_regulator"/>
</dbReference>
<evidence type="ECO:0000256" key="1">
    <source>
        <dbReference type="ARBA" id="ARBA00005820"/>
    </source>
</evidence>
<dbReference type="EMBL" id="BNEC01000005">
    <property type="protein sequence ID" value="GHI70052.1"/>
    <property type="molecule type" value="Genomic_DNA"/>
</dbReference>
<dbReference type="Proteomes" id="UP000613974">
    <property type="component" value="Unassembled WGS sequence"/>
</dbReference>
<reference evidence="9" key="1">
    <citation type="submission" date="2023-07" db="EMBL/GenBank/DDBJ databases">
        <title>Whole genome shotgun sequence of Streptomyces nojiriensis NBRC 13794.</title>
        <authorList>
            <person name="Komaki H."/>
            <person name="Tamura T."/>
        </authorList>
    </citation>
    <scope>NUCLEOTIDE SEQUENCE [LARGE SCALE GENOMIC DNA]</scope>
    <source>
        <strain evidence="9">NBRC 13794</strain>
    </source>
</reference>
<dbReference type="InterPro" id="IPR011990">
    <property type="entry name" value="TPR-like_helical_dom_sf"/>
</dbReference>
<keyword evidence="3" id="KW-0805">Transcription regulation</keyword>
<dbReference type="InterPro" id="IPR036388">
    <property type="entry name" value="WH-like_DNA-bd_sf"/>
</dbReference>
<dbReference type="SMART" id="SM01043">
    <property type="entry name" value="BTAD"/>
    <property type="match status" value="1"/>
</dbReference>
<evidence type="ECO:0000256" key="6">
    <source>
        <dbReference type="PROSITE-ProRule" id="PRU01091"/>
    </source>
</evidence>
<organism evidence="8 9">
    <name type="scientific">Streptomyces nojiriensis</name>
    <dbReference type="NCBI Taxonomy" id="66374"/>
    <lineage>
        <taxon>Bacteria</taxon>
        <taxon>Bacillati</taxon>
        <taxon>Actinomycetota</taxon>
        <taxon>Actinomycetes</taxon>
        <taxon>Kitasatosporales</taxon>
        <taxon>Streptomycetaceae</taxon>
        <taxon>Streptomyces</taxon>
    </lineage>
</organism>
<dbReference type="PANTHER" id="PTHR35807:SF1">
    <property type="entry name" value="TRANSCRIPTIONAL REGULATOR REDD"/>
    <property type="match status" value="1"/>
</dbReference>
<dbReference type="SUPFAM" id="SSF46894">
    <property type="entry name" value="C-terminal effector domain of the bipartite response regulators"/>
    <property type="match status" value="1"/>
</dbReference>
<dbReference type="InterPro" id="IPR041664">
    <property type="entry name" value="AAA_16"/>
</dbReference>
<sequence>MEVGVLGPLDVRVGGRPVTVGRRHARTVLGILLSARGRNVPVDRLVDVLWTQRTPAKPTTSLHSYVSNLRGILEPDRPARTPSRILVSSPEGYALRLDDDAVDAWRFESAVRRARAVSCAEAGPLLDEALGLWRGDAYGEWGPGSWADGEIARLDELLLMAHELAMASSLGAGRPHEVVPTAEAHVRRHPLREEGWRLLALSLWATGRQGDALAALRRAAAVCAEELGLDLGARLVELERAILRSDLDVLSAAVPAPATPSTSIAVVERPSPRAVPVVGVTGAPGVPAAVGSGAAPASPAPFVGRHRELEVLEQAAGAGLGGGAVALVAGEGGAGKTALLARFADSLRARGWTVVAGRCPDDAGVPAAWAWTEALGELARLLPPEHVGPLSTLIDPLGATVPPHGDATAGRFRLHTAFARWLASAAASCPLAVIIDDVHEADEETLALLGRAAGVQGVPLLVVAAYRQGHADSRLAPTMAALARRDPFRVVLTGLDVTEVRTLVRSLCGREVDAEVVAVLAERTGGNPFFVGESARLLTAGGDDAAQAVARVPDGIRDVVRQRLARLPQEAADVVRLAAVAGSETHVAVLREASGLSPAAVVGTLELCIADGLLTERAPGHVSFTHPLLRDTVYGDLTGLRRGLLHGRLADTLASLRPDDLPALAVHFTRSGDPAKARQAVAFALRAAELAEHRYAHDVSVDLLQQALEAAELIPAGADERAERAVGLLGALLRAHVRAGSGDAAIVTRHRALEVAERAGREDLAVAAFTAWTEPTPWLTRSHQGVDLHVVDTLDRLTVRPGLEPADLARLLQARVDELPEDTDGRAREAAEQQLGLARGAGDPNLLAAALTTMTKLLPHETQAARCIPVVAELRALTKRHDLPAHRWVCEQVDAMISAIGNDAEAVERHARLGLAVARRYRMPEAEAASLSTLAMLAHARGHFAQAEDLYGQVRERLIRHNAPRAADLHARGLITIRLSQGRVAEIEPLARTVAAAWGTRGGEALALVLALQGRFEEARAVRFDPDPVKDHFYGVRLGARARLACLLGDTEAAAALVPLLHAVRNQLGSAATTAFCTRPLALALGELHALLGDVAAARSAFREGGEVAAMWGSEYGEAAAAEGIRSLARAHAV</sequence>
<evidence type="ECO:0000313" key="9">
    <source>
        <dbReference type="Proteomes" id="UP000613974"/>
    </source>
</evidence>
<accession>A0ABQ3SQ21</accession>
<evidence type="ECO:0000313" key="8">
    <source>
        <dbReference type="EMBL" id="GHI70052.1"/>
    </source>
</evidence>
<keyword evidence="5" id="KW-0804">Transcription</keyword>
<proteinExistence type="inferred from homology"/>
<feature type="DNA-binding region" description="OmpR/PhoB-type" evidence="6">
    <location>
        <begin position="1"/>
        <end position="97"/>
    </location>
</feature>
<dbReference type="PROSITE" id="PS51755">
    <property type="entry name" value="OMPR_PHOB"/>
    <property type="match status" value="1"/>
</dbReference>
<evidence type="ECO:0000256" key="4">
    <source>
        <dbReference type="ARBA" id="ARBA00023125"/>
    </source>
</evidence>
<dbReference type="InterPro" id="IPR005158">
    <property type="entry name" value="BTAD"/>
</dbReference>
<dbReference type="Gene3D" id="3.40.50.300">
    <property type="entry name" value="P-loop containing nucleotide triphosphate hydrolases"/>
    <property type="match status" value="1"/>
</dbReference>
<evidence type="ECO:0000256" key="3">
    <source>
        <dbReference type="ARBA" id="ARBA00023015"/>
    </source>
</evidence>